<evidence type="ECO:0000313" key="3">
    <source>
        <dbReference type="Proteomes" id="UP001231189"/>
    </source>
</evidence>
<evidence type="ECO:0000313" key="2">
    <source>
        <dbReference type="EMBL" id="KAK1626501.1"/>
    </source>
</evidence>
<dbReference type="EMBL" id="JAUUTY010000005">
    <property type="protein sequence ID" value="KAK1626501.1"/>
    <property type="molecule type" value="Genomic_DNA"/>
</dbReference>
<feature type="region of interest" description="Disordered" evidence="1">
    <location>
        <begin position="378"/>
        <end position="419"/>
    </location>
</feature>
<feature type="region of interest" description="Disordered" evidence="1">
    <location>
        <begin position="318"/>
        <end position="363"/>
    </location>
</feature>
<reference evidence="2" key="1">
    <citation type="submission" date="2023-07" db="EMBL/GenBank/DDBJ databases">
        <title>A chromosome-level genome assembly of Lolium multiflorum.</title>
        <authorList>
            <person name="Chen Y."/>
            <person name="Copetti D."/>
            <person name="Kolliker R."/>
            <person name="Studer B."/>
        </authorList>
    </citation>
    <scope>NUCLEOTIDE SEQUENCE</scope>
    <source>
        <strain evidence="2">02402/16</strain>
        <tissue evidence="2">Leaf</tissue>
    </source>
</reference>
<evidence type="ECO:0008006" key="4">
    <source>
        <dbReference type="Google" id="ProtNLM"/>
    </source>
</evidence>
<comment type="caution">
    <text evidence="2">The sequence shown here is derived from an EMBL/GenBank/DDBJ whole genome shotgun (WGS) entry which is preliminary data.</text>
</comment>
<feature type="region of interest" description="Disordered" evidence="1">
    <location>
        <begin position="262"/>
        <end position="299"/>
    </location>
</feature>
<dbReference type="Proteomes" id="UP001231189">
    <property type="component" value="Unassembled WGS sequence"/>
</dbReference>
<feature type="region of interest" description="Disordered" evidence="1">
    <location>
        <begin position="1"/>
        <end position="20"/>
    </location>
</feature>
<feature type="compositionally biased region" description="Gly residues" evidence="1">
    <location>
        <begin position="290"/>
        <end position="299"/>
    </location>
</feature>
<protein>
    <recommendedName>
        <fullName evidence="4">DUF4283 domain-containing protein</fullName>
    </recommendedName>
</protein>
<sequence length="419" mass="46191">MASPAASSTSQAGGSGSKKAEAIDDLLQRLGIEEDEFDDLVFEEEESAPKEGMKWTALARIHTTNFFSPQTFEQHMRIAWSPAKEVKIQHLDENLFSIQCFCLGDWIKVEKGGPWLFRQNPVCIEKYDGLAPIESVDLNFFATWIQIHRLPIGYRNDTLVKNLTERNVGKVLEVQMNVQGMGNFVRARVKLDVRKVLARFVTISRDGKREFYQVKYEKMPRYCGACGFVGHSHLECGTGEHDENNLKWGDFLQADWSSWHGRGIGGNRGGGRGGRGGRSDQDGIGEGRGRGTNGARGRGGMASWRYNALPYVDGVVAAEDPLDDTGSSPVKKPDEEMEENGSSDSTVKRRLEMNQQDEDGLFGQNKEDLGAAMVVDTGCPTIASPGKVDITRTKRSKKDGAISPSNGSAGSFEESVRSQ</sequence>
<feature type="compositionally biased region" description="Gly residues" evidence="1">
    <location>
        <begin position="262"/>
        <end position="276"/>
    </location>
</feature>
<dbReference type="PANTHER" id="PTHR31286:SF167">
    <property type="entry name" value="OS09G0268800 PROTEIN"/>
    <property type="match status" value="1"/>
</dbReference>
<accession>A0AAD8RML4</accession>
<dbReference type="InterPro" id="IPR040256">
    <property type="entry name" value="At4g02000-like"/>
</dbReference>
<feature type="compositionally biased region" description="Low complexity" evidence="1">
    <location>
        <begin position="1"/>
        <end position="12"/>
    </location>
</feature>
<dbReference type="PANTHER" id="PTHR31286">
    <property type="entry name" value="GLYCINE-RICH CELL WALL STRUCTURAL PROTEIN 1.8-LIKE"/>
    <property type="match status" value="1"/>
</dbReference>
<name>A0AAD8RML4_LOLMU</name>
<dbReference type="AlphaFoldDB" id="A0AAD8RML4"/>
<keyword evidence="3" id="KW-1185">Reference proteome</keyword>
<proteinExistence type="predicted"/>
<gene>
    <name evidence="2" type="ORF">QYE76_000816</name>
</gene>
<organism evidence="2 3">
    <name type="scientific">Lolium multiflorum</name>
    <name type="common">Italian ryegrass</name>
    <name type="synonym">Lolium perenne subsp. multiflorum</name>
    <dbReference type="NCBI Taxonomy" id="4521"/>
    <lineage>
        <taxon>Eukaryota</taxon>
        <taxon>Viridiplantae</taxon>
        <taxon>Streptophyta</taxon>
        <taxon>Embryophyta</taxon>
        <taxon>Tracheophyta</taxon>
        <taxon>Spermatophyta</taxon>
        <taxon>Magnoliopsida</taxon>
        <taxon>Liliopsida</taxon>
        <taxon>Poales</taxon>
        <taxon>Poaceae</taxon>
        <taxon>BOP clade</taxon>
        <taxon>Pooideae</taxon>
        <taxon>Poodae</taxon>
        <taxon>Poeae</taxon>
        <taxon>Poeae Chloroplast Group 2 (Poeae type)</taxon>
        <taxon>Loliodinae</taxon>
        <taxon>Loliinae</taxon>
        <taxon>Lolium</taxon>
    </lineage>
</organism>
<evidence type="ECO:0000256" key="1">
    <source>
        <dbReference type="SAM" id="MobiDB-lite"/>
    </source>
</evidence>
<feature type="compositionally biased region" description="Basic and acidic residues" evidence="1">
    <location>
        <begin position="277"/>
        <end position="289"/>
    </location>
</feature>